<proteinExistence type="predicted"/>
<accession>A0A0F9HHC9</accession>
<dbReference type="InterPro" id="IPR036852">
    <property type="entry name" value="Peptidase_S8/S53_dom_sf"/>
</dbReference>
<evidence type="ECO:0000313" key="2">
    <source>
        <dbReference type="EMBL" id="KKL74537.1"/>
    </source>
</evidence>
<dbReference type="EMBL" id="LAZR01024617">
    <property type="protein sequence ID" value="KKL74537.1"/>
    <property type="molecule type" value="Genomic_DNA"/>
</dbReference>
<dbReference type="Gene3D" id="3.40.50.200">
    <property type="entry name" value="Peptidase S8/S53 domain"/>
    <property type="match status" value="1"/>
</dbReference>
<sequence length="462" mass="51612">MVALSPNIEKCTHFLVIVTTDCEQHVVINATAKRKLITQSLLGKPVIIKAKVISRNEHPRTKKTEIELEILSVRPLEKQKRHDNKSKIIIPGVRVGDYKLGMSKDDVLKILGKTKADSLRQVGNSIRVDGLGISIIDDSVKEITVFSTRYKFANGLGVGDSKQEFVEAFGRQFQFTEDQGKLYLTYKAKGLEFIIHKKNRTVMEISVTKKISRLPEPIKSVKPYDDVRWKDLSKLDLSTRKKLIATLTFNQKTVWPEQAKMPPGSDPNKILTDALNPGLGVRELHQQGITGEGVNVAIIDQPMYLVHPEFAGKIVAYHDTGCETDESSMHGPLVASLLVGTNCGTAPGARVYYAAVPSWKMDAAYYAKGLDWIIAQNEKLPEGEKIRVVSVSASPNQSSWANRQMWDRACARAEVDGIMVLDCTNSRRRGFIGRCWYNARVPESVAQCNPWAPPNREFRGDP</sequence>
<feature type="non-terminal residue" evidence="2">
    <location>
        <position position="462"/>
    </location>
</feature>
<dbReference type="Pfam" id="PF00082">
    <property type="entry name" value="Peptidase_S8"/>
    <property type="match status" value="1"/>
</dbReference>
<dbReference type="PROSITE" id="PS51892">
    <property type="entry name" value="SUBTILASE"/>
    <property type="match status" value="1"/>
</dbReference>
<name>A0A0F9HHC9_9ZZZZ</name>
<gene>
    <name evidence="2" type="ORF">LCGC14_2063890</name>
</gene>
<feature type="domain" description="Peptidase S8/S53" evidence="1">
    <location>
        <begin position="291"/>
        <end position="413"/>
    </location>
</feature>
<reference evidence="2" key="1">
    <citation type="journal article" date="2015" name="Nature">
        <title>Complex archaea that bridge the gap between prokaryotes and eukaryotes.</title>
        <authorList>
            <person name="Spang A."/>
            <person name="Saw J.H."/>
            <person name="Jorgensen S.L."/>
            <person name="Zaremba-Niedzwiedzka K."/>
            <person name="Martijn J."/>
            <person name="Lind A.E."/>
            <person name="van Eijk R."/>
            <person name="Schleper C."/>
            <person name="Guy L."/>
            <person name="Ettema T.J."/>
        </authorList>
    </citation>
    <scope>NUCLEOTIDE SEQUENCE</scope>
</reference>
<comment type="caution">
    <text evidence="2">The sequence shown here is derived from an EMBL/GenBank/DDBJ whole genome shotgun (WGS) entry which is preliminary data.</text>
</comment>
<dbReference type="GO" id="GO:0004252">
    <property type="term" value="F:serine-type endopeptidase activity"/>
    <property type="evidence" value="ECO:0007669"/>
    <property type="project" value="InterPro"/>
</dbReference>
<evidence type="ECO:0000259" key="1">
    <source>
        <dbReference type="Pfam" id="PF00082"/>
    </source>
</evidence>
<dbReference type="GO" id="GO:0006508">
    <property type="term" value="P:proteolysis"/>
    <property type="evidence" value="ECO:0007669"/>
    <property type="project" value="InterPro"/>
</dbReference>
<organism evidence="2">
    <name type="scientific">marine sediment metagenome</name>
    <dbReference type="NCBI Taxonomy" id="412755"/>
    <lineage>
        <taxon>unclassified sequences</taxon>
        <taxon>metagenomes</taxon>
        <taxon>ecological metagenomes</taxon>
    </lineage>
</organism>
<protein>
    <recommendedName>
        <fullName evidence="1">Peptidase S8/S53 domain-containing protein</fullName>
    </recommendedName>
</protein>
<dbReference type="InterPro" id="IPR000209">
    <property type="entry name" value="Peptidase_S8/S53_dom"/>
</dbReference>
<dbReference type="SUPFAM" id="SSF52743">
    <property type="entry name" value="Subtilisin-like"/>
    <property type="match status" value="1"/>
</dbReference>
<dbReference type="AlphaFoldDB" id="A0A0F9HHC9"/>